<dbReference type="GO" id="GO:0007606">
    <property type="term" value="P:sensory perception of chemical stimulus"/>
    <property type="evidence" value="ECO:0007669"/>
    <property type="project" value="InterPro"/>
</dbReference>
<dbReference type="PANTHER" id="PTHR23128:SF132">
    <property type="entry name" value="SERPENTINE RECEPTOR, CLASS E (EPSILON)-RELATED"/>
    <property type="match status" value="1"/>
</dbReference>
<keyword evidence="7" id="KW-1185">Reference proteome</keyword>
<feature type="transmembrane region" description="Helical" evidence="6">
    <location>
        <begin position="50"/>
        <end position="70"/>
    </location>
</feature>
<dbReference type="WBParaSite" id="MBELARI_LOCUS15161">
    <property type="protein sequence ID" value="MBELARI_LOCUS15161"/>
    <property type="gene ID" value="MBELARI_LOCUS15161"/>
</dbReference>
<evidence type="ECO:0000256" key="1">
    <source>
        <dbReference type="ARBA" id="ARBA00004141"/>
    </source>
</evidence>
<keyword evidence="5 6" id="KW-0472">Membrane</keyword>
<feature type="transmembrane region" description="Helical" evidence="6">
    <location>
        <begin position="109"/>
        <end position="133"/>
    </location>
</feature>
<evidence type="ECO:0000313" key="8">
    <source>
        <dbReference type="WBParaSite" id="MBELARI_LOCUS15161"/>
    </source>
</evidence>
<comment type="subcellular location">
    <subcellularLocation>
        <location evidence="1">Membrane</location>
        <topology evidence="1">Multi-pass membrane protein</topology>
    </subcellularLocation>
</comment>
<evidence type="ECO:0000256" key="5">
    <source>
        <dbReference type="ARBA" id="ARBA00023136"/>
    </source>
</evidence>
<evidence type="ECO:0000313" key="7">
    <source>
        <dbReference type="Proteomes" id="UP000887575"/>
    </source>
</evidence>
<feature type="transmembrane region" description="Helical" evidence="6">
    <location>
        <begin position="20"/>
        <end position="44"/>
    </location>
</feature>
<comment type="similarity">
    <text evidence="2">Belongs to the nematode receptor-like protein sre family.</text>
</comment>
<protein>
    <submittedName>
        <fullName evidence="8">Uncharacterized protein</fullName>
    </submittedName>
</protein>
<dbReference type="AlphaFoldDB" id="A0AAF3EMD4"/>
<evidence type="ECO:0000256" key="3">
    <source>
        <dbReference type="ARBA" id="ARBA00022692"/>
    </source>
</evidence>
<name>A0AAF3EMD4_9BILA</name>
<sequence>MATYFFADYEKKRRLWIDILLHFFLAIFGEIFAYFYTFLGVYISKKIFCVLLGLILICALLTVVVHHYLYTWNRRKLRSLINQPRLYSLSVRFQLEENCRALKLIRPGVLSHSVVIAVFGLFLGAPLLVFPHGTPTGEFILAITEAMGSLHVIAMQQVILKTVPMYNNTYKIHPNHDTVLYFQQLRAQWD</sequence>
<evidence type="ECO:0000256" key="6">
    <source>
        <dbReference type="SAM" id="Phobius"/>
    </source>
</evidence>
<organism evidence="7 8">
    <name type="scientific">Mesorhabditis belari</name>
    <dbReference type="NCBI Taxonomy" id="2138241"/>
    <lineage>
        <taxon>Eukaryota</taxon>
        <taxon>Metazoa</taxon>
        <taxon>Ecdysozoa</taxon>
        <taxon>Nematoda</taxon>
        <taxon>Chromadorea</taxon>
        <taxon>Rhabditida</taxon>
        <taxon>Rhabditina</taxon>
        <taxon>Rhabditomorpha</taxon>
        <taxon>Rhabditoidea</taxon>
        <taxon>Rhabditidae</taxon>
        <taxon>Mesorhabditinae</taxon>
        <taxon>Mesorhabditis</taxon>
    </lineage>
</organism>
<dbReference type="Pfam" id="PF03125">
    <property type="entry name" value="Sre"/>
    <property type="match status" value="1"/>
</dbReference>
<reference evidence="8" key="1">
    <citation type="submission" date="2024-02" db="UniProtKB">
        <authorList>
            <consortium name="WormBaseParasite"/>
        </authorList>
    </citation>
    <scope>IDENTIFICATION</scope>
</reference>
<evidence type="ECO:0000256" key="4">
    <source>
        <dbReference type="ARBA" id="ARBA00022989"/>
    </source>
</evidence>
<dbReference type="Proteomes" id="UP000887575">
    <property type="component" value="Unassembled WGS sequence"/>
</dbReference>
<proteinExistence type="inferred from homology"/>
<evidence type="ECO:0000256" key="2">
    <source>
        <dbReference type="ARBA" id="ARBA00006803"/>
    </source>
</evidence>
<dbReference type="PANTHER" id="PTHR23128">
    <property type="entry name" value="SERPENTINE RECEPTOR, CLASS E (EPSILON)-RELATED"/>
    <property type="match status" value="1"/>
</dbReference>
<dbReference type="InterPro" id="IPR004151">
    <property type="entry name" value="7TM_GPCR_serpentine_rcpt_Sre"/>
</dbReference>
<dbReference type="GO" id="GO:0016020">
    <property type="term" value="C:membrane"/>
    <property type="evidence" value="ECO:0007669"/>
    <property type="project" value="UniProtKB-SubCell"/>
</dbReference>
<keyword evidence="3 6" id="KW-0812">Transmembrane</keyword>
<keyword evidence="4 6" id="KW-1133">Transmembrane helix</keyword>
<accession>A0AAF3EMD4</accession>